<organism evidence="8 9">
    <name type="scientific">Stanieria cyanosphaera (strain ATCC 29371 / PCC 7437)</name>
    <dbReference type="NCBI Taxonomy" id="111780"/>
    <lineage>
        <taxon>Bacteria</taxon>
        <taxon>Bacillati</taxon>
        <taxon>Cyanobacteriota</taxon>
        <taxon>Cyanophyceae</taxon>
        <taxon>Pleurocapsales</taxon>
        <taxon>Dermocarpellaceae</taxon>
        <taxon>Stanieria</taxon>
    </lineage>
</organism>
<evidence type="ECO:0000313" key="9">
    <source>
        <dbReference type="Proteomes" id="UP000010473"/>
    </source>
</evidence>
<dbReference type="InterPro" id="IPR001789">
    <property type="entry name" value="Sig_transdc_resp-reg_receiver"/>
</dbReference>
<dbReference type="PANTHER" id="PTHR44591">
    <property type="entry name" value="STRESS RESPONSE REGULATOR PROTEIN 1"/>
    <property type="match status" value="1"/>
</dbReference>
<dbReference type="AlphaFoldDB" id="K9Y2A2"/>
<dbReference type="CDD" id="cd17552">
    <property type="entry name" value="REC_RR468-like"/>
    <property type="match status" value="1"/>
</dbReference>
<keyword evidence="9" id="KW-1185">Reference proteome</keyword>
<protein>
    <submittedName>
        <fullName evidence="8">Response regulator receiver protein</fullName>
    </submittedName>
</protein>
<evidence type="ECO:0000256" key="3">
    <source>
        <dbReference type="ARBA" id="ARBA00023015"/>
    </source>
</evidence>
<dbReference type="OrthoDB" id="424582at2"/>
<dbReference type="Pfam" id="PF00072">
    <property type="entry name" value="Response_reg"/>
    <property type="match status" value="1"/>
</dbReference>
<accession>K9Y2A2</accession>
<keyword evidence="1 6" id="KW-0597">Phosphoprotein</keyword>
<evidence type="ECO:0000256" key="6">
    <source>
        <dbReference type="PROSITE-ProRule" id="PRU00169"/>
    </source>
</evidence>
<reference evidence="9" key="1">
    <citation type="journal article" date="2013" name="Proc. Natl. Acad. Sci. U.S.A.">
        <title>Improving the coverage of the cyanobacterial phylum using diversity-driven genome sequencing.</title>
        <authorList>
            <person name="Shih P.M."/>
            <person name="Wu D."/>
            <person name="Latifi A."/>
            <person name="Axen S.D."/>
            <person name="Fewer D.P."/>
            <person name="Talla E."/>
            <person name="Calteau A."/>
            <person name="Cai F."/>
            <person name="Tandeau de Marsac N."/>
            <person name="Rippka R."/>
            <person name="Herdman M."/>
            <person name="Sivonen K."/>
            <person name="Coursin T."/>
            <person name="Laurent T."/>
            <person name="Goodwin L."/>
            <person name="Nolan M."/>
            <person name="Davenport K.W."/>
            <person name="Han C.S."/>
            <person name="Rubin E.M."/>
            <person name="Eisen J.A."/>
            <person name="Woyke T."/>
            <person name="Gugger M."/>
            <person name="Kerfeld C.A."/>
        </authorList>
    </citation>
    <scope>NUCLEOTIDE SEQUENCE [LARGE SCALE GENOMIC DNA]</scope>
    <source>
        <strain evidence="9">ATCC 29371 / PCC 7437</strain>
        <plasmid evidence="9">Plasmid pSTA7437.01</plasmid>
    </source>
</reference>
<dbReference type="GO" id="GO:0003677">
    <property type="term" value="F:DNA binding"/>
    <property type="evidence" value="ECO:0007669"/>
    <property type="project" value="UniProtKB-KW"/>
</dbReference>
<dbReference type="RefSeq" id="WP_015212018.1">
    <property type="nucleotide sequence ID" value="NC_019765.1"/>
</dbReference>
<evidence type="ECO:0000256" key="2">
    <source>
        <dbReference type="ARBA" id="ARBA00023012"/>
    </source>
</evidence>
<feature type="domain" description="Response regulatory" evidence="7">
    <location>
        <begin position="5"/>
        <end position="121"/>
    </location>
</feature>
<dbReference type="Gene3D" id="3.40.50.2300">
    <property type="match status" value="1"/>
</dbReference>
<proteinExistence type="predicted"/>
<dbReference type="EMBL" id="CP003654">
    <property type="protein sequence ID" value="AFZ38112.1"/>
    <property type="molecule type" value="Genomic_DNA"/>
</dbReference>
<evidence type="ECO:0000256" key="4">
    <source>
        <dbReference type="ARBA" id="ARBA00023125"/>
    </source>
</evidence>
<keyword evidence="8" id="KW-0614">Plasmid</keyword>
<evidence type="ECO:0000259" key="7">
    <source>
        <dbReference type="PROSITE" id="PS50110"/>
    </source>
</evidence>
<gene>
    <name evidence="8" type="ordered locus">Sta7437_4656</name>
</gene>
<feature type="modified residue" description="4-aspartylphosphate" evidence="6">
    <location>
        <position position="54"/>
    </location>
</feature>
<dbReference type="GO" id="GO:0000160">
    <property type="term" value="P:phosphorelay signal transduction system"/>
    <property type="evidence" value="ECO:0007669"/>
    <property type="project" value="UniProtKB-KW"/>
</dbReference>
<name>K9Y2A2_STAC7</name>
<dbReference type="KEGG" id="scs:Sta7437_4656"/>
<geneLocation type="plasmid" evidence="8 9">
    <name>pSTA7437.01</name>
</geneLocation>
<dbReference type="PROSITE" id="PS50110">
    <property type="entry name" value="RESPONSE_REGULATORY"/>
    <property type="match status" value="1"/>
</dbReference>
<dbReference type="FunFam" id="3.40.50.2300:FF:000001">
    <property type="entry name" value="DNA-binding response regulator PhoB"/>
    <property type="match status" value="1"/>
</dbReference>
<keyword evidence="5" id="KW-0804">Transcription</keyword>
<dbReference type="SMART" id="SM00448">
    <property type="entry name" value="REC"/>
    <property type="match status" value="1"/>
</dbReference>
<keyword evidence="4" id="KW-0238">DNA-binding</keyword>
<dbReference type="InterPro" id="IPR011006">
    <property type="entry name" value="CheY-like_superfamily"/>
</dbReference>
<evidence type="ECO:0000256" key="1">
    <source>
        <dbReference type="ARBA" id="ARBA00022553"/>
    </source>
</evidence>
<keyword evidence="2" id="KW-0902">Two-component regulatory system</keyword>
<keyword evidence="3" id="KW-0805">Transcription regulation</keyword>
<sequence length="123" mass="13435">MTVKRILLVDDEASILAVARVGLKRMGWSVLTAASGQEGIALAETEQPDAIVLDVMMPEMDGLATLKQLQDNPQVKDIPVIFLTAKTQKADRRRFYASGIKGFITKPFDPTTLASQISGFLGW</sequence>
<dbReference type="Proteomes" id="UP000010473">
    <property type="component" value="Plasmid pSTA7437.01"/>
</dbReference>
<dbReference type="InterPro" id="IPR050595">
    <property type="entry name" value="Bact_response_regulator"/>
</dbReference>
<evidence type="ECO:0000256" key="5">
    <source>
        <dbReference type="ARBA" id="ARBA00023163"/>
    </source>
</evidence>
<dbReference type="PANTHER" id="PTHR44591:SF22">
    <property type="entry name" value="CHEY SUBFAMILY"/>
    <property type="match status" value="1"/>
</dbReference>
<dbReference type="HOGENOM" id="CLU_000445_69_17_3"/>
<evidence type="ECO:0000313" key="8">
    <source>
        <dbReference type="EMBL" id="AFZ38112.1"/>
    </source>
</evidence>
<dbReference type="SUPFAM" id="SSF52172">
    <property type="entry name" value="CheY-like"/>
    <property type="match status" value="1"/>
</dbReference>